<sequence length="1136" mass="116272">MATMNHYGNNHMLALEPRFMYDGAMAADAGAALAATDSADDGGATPPESIDYGDSDALLSLLQSEGYVPPAAGSATELLFLAHQEVDSPETFLGQLPDDMAVVGLDSDASNGTGLDAITDALAQHTGIEAIHIVSHGQSGAFSLGDMQLSADNLLPDGTQYDPQLATQLTSWSEHLTDDADILIYGCDVAKGGAGRGFIDGIAELTGADVAASEDATGAAGEGGDWELEWKIGEVETAVLDGGEDYRGTLNDPNASPAPDPDHIAVGDAGTAASGSAAEKSGAEIGGAIVPLKVNATLDTTAGDESYYDTGSITFEITNATANDQLMLNLTPAVDSNNTVDANSDGVTDNDADTGSLSTTDGQLSLLTVEDGSGNFVRTDVYMGDGAVANKIGTVDDANNGVNGAPLTIEFVPPESTELLLPNGGFETGDFTNWTVYDDNSGSGGLYPVSLDGAPVDYKFVDGLNDDGIGIGTVKVSTYASLPTSGYTIAVDSAEKSQGSYSLLLDSGATLEFATKTSTVRVDGNYSLHGPYVRSDVFSASAGDQIKVDWSAQGGQDAYEVFGGIITPGADNTFYTADDDYLVAFSQRGDIQDWKTSSVTLGETGDFVFEFLAGSYDEDGLRGLGATLYIDNLRRISNVFSIDEPEFDAIGSALNQALVYQNTYAGAYDCAAYSGGAYLTDDRVLVTTLDPGTDGTGNAITDTDTTIFINDSPDGGSPSRSIKPTDVLTISPVDFGFTDTDGHGLQKITIGTLSAGAGAPGPGTLSLTGEQSVTGGSSSTFDGGTLTFTPDASEPGDSGYTVTFTFRVEDNGGGDTALDPCPNTFTISVGAQPEPPEESKELPPPVEPPPAPPPVVPDNTTVMTLNVGESVPVRNDPAPKPVSQPMSLGALNAPMGDLGGTEAPGITLDSYQTDAGVTLKIPPSIGKSFEGVVKTQAKAVDSGLLPEGSVKFDPGSKFQKPSLEITNLAPDASGTTQVTVEGVNANGDTVQQTFEVTVENGVVTEVKPLQGKGNIDKMDGEATEEGGAGEGEGTTLKGKTTVEEGDGGDDAKGGKKGAEADANEDGAASDDVPAGELAPEGESGLPGGVIPQEGAFLWPPMEGLPLSGQLQQAAGGAFLARQASLLRAASAYHVHG</sequence>
<dbReference type="EMBL" id="CAADEX010000030">
    <property type="protein sequence ID" value="VFJ50648.1"/>
    <property type="molecule type" value="Genomic_DNA"/>
</dbReference>
<feature type="compositionally biased region" description="Pro residues" evidence="1">
    <location>
        <begin position="842"/>
        <end position="854"/>
    </location>
</feature>
<reference evidence="3" key="1">
    <citation type="submission" date="2019-02" db="EMBL/GenBank/DDBJ databases">
        <authorList>
            <person name="Gruber-Vodicka R. H."/>
            <person name="Seah K. B. B."/>
        </authorList>
    </citation>
    <scope>NUCLEOTIDE SEQUENCE</scope>
    <source>
        <strain evidence="3">BECK_DK47</strain>
    </source>
</reference>
<protein>
    <recommendedName>
        <fullName evidence="2">DUF4347 domain-containing protein</fullName>
    </recommendedName>
</protein>
<feature type="region of interest" description="Disordered" evidence="1">
    <location>
        <begin position="1005"/>
        <end position="1096"/>
    </location>
</feature>
<dbReference type="InterPro" id="IPR025592">
    <property type="entry name" value="DUF4347"/>
</dbReference>
<dbReference type="AlphaFoldDB" id="A0A450SDS2"/>
<feature type="compositionally biased region" description="Basic and acidic residues" evidence="1">
    <location>
        <begin position="1049"/>
        <end position="1059"/>
    </location>
</feature>
<gene>
    <name evidence="3" type="ORF">BECKDK2373B_GA0170837_10307</name>
</gene>
<feature type="region of interest" description="Disordered" evidence="1">
    <location>
        <begin position="827"/>
        <end position="854"/>
    </location>
</feature>
<evidence type="ECO:0000313" key="3">
    <source>
        <dbReference type="EMBL" id="VFJ50648.1"/>
    </source>
</evidence>
<accession>A0A450SDS2</accession>
<name>A0A450SDS2_9GAMM</name>
<evidence type="ECO:0000256" key="1">
    <source>
        <dbReference type="SAM" id="MobiDB-lite"/>
    </source>
</evidence>
<organism evidence="3">
    <name type="scientific">Candidatus Kentrum sp. DK</name>
    <dbReference type="NCBI Taxonomy" id="2126562"/>
    <lineage>
        <taxon>Bacteria</taxon>
        <taxon>Pseudomonadati</taxon>
        <taxon>Pseudomonadota</taxon>
        <taxon>Gammaproteobacteria</taxon>
        <taxon>Candidatus Kentrum</taxon>
    </lineage>
</organism>
<dbReference type="Gene3D" id="2.60.120.260">
    <property type="entry name" value="Galactose-binding domain-like"/>
    <property type="match status" value="1"/>
</dbReference>
<dbReference type="Pfam" id="PF14252">
    <property type="entry name" value="DUF4347"/>
    <property type="match status" value="1"/>
</dbReference>
<evidence type="ECO:0000259" key="2">
    <source>
        <dbReference type="Pfam" id="PF14252"/>
    </source>
</evidence>
<proteinExistence type="predicted"/>
<feature type="region of interest" description="Disordered" evidence="1">
    <location>
        <begin position="243"/>
        <end position="262"/>
    </location>
</feature>
<feature type="domain" description="DUF4347" evidence="2">
    <location>
        <begin position="82"/>
        <end position="239"/>
    </location>
</feature>